<proteinExistence type="predicted"/>
<dbReference type="InterPro" id="IPR050281">
    <property type="entry name" value="Flavin_monoamine_oxidase"/>
</dbReference>
<evidence type="ECO:0000259" key="2">
    <source>
        <dbReference type="Pfam" id="PF01593"/>
    </source>
</evidence>
<dbReference type="GO" id="GO:0016491">
    <property type="term" value="F:oxidoreductase activity"/>
    <property type="evidence" value="ECO:0007669"/>
    <property type="project" value="InterPro"/>
</dbReference>
<feature type="region of interest" description="Disordered" evidence="1">
    <location>
        <begin position="315"/>
        <end position="335"/>
    </location>
</feature>
<reference evidence="3" key="1">
    <citation type="submission" date="2021-01" db="EMBL/GenBank/DDBJ databases">
        <authorList>
            <person name="Corre E."/>
            <person name="Pelletier E."/>
            <person name="Niang G."/>
            <person name="Scheremetjew M."/>
            <person name="Finn R."/>
            <person name="Kale V."/>
            <person name="Holt S."/>
            <person name="Cochrane G."/>
            <person name="Meng A."/>
            <person name="Brown T."/>
            <person name="Cohen L."/>
        </authorList>
    </citation>
    <scope>NUCLEOTIDE SEQUENCE</scope>
    <source>
        <strain evidence="3">GSBS06</strain>
    </source>
</reference>
<dbReference type="InterPro" id="IPR002937">
    <property type="entry name" value="Amino_oxidase"/>
</dbReference>
<dbReference type="InterPro" id="IPR036188">
    <property type="entry name" value="FAD/NAD-bd_sf"/>
</dbReference>
<feature type="domain" description="Amine oxidase" evidence="2">
    <location>
        <begin position="22"/>
        <end position="271"/>
    </location>
</feature>
<dbReference type="SUPFAM" id="SSF54373">
    <property type="entry name" value="FAD-linked reductases, C-terminal domain"/>
    <property type="match status" value="1"/>
</dbReference>
<gene>
    <name evidence="3" type="ORF">ASTO00021_LOCUS2805</name>
</gene>
<dbReference type="AlphaFoldDB" id="A0A7S3PF91"/>
<evidence type="ECO:0000313" key="3">
    <source>
        <dbReference type="EMBL" id="CAE0432479.1"/>
    </source>
</evidence>
<dbReference type="Gene3D" id="3.90.660.10">
    <property type="match status" value="1"/>
</dbReference>
<protein>
    <recommendedName>
        <fullName evidence="2">Amine oxidase domain-containing protein</fullName>
    </recommendedName>
</protein>
<accession>A0A7S3PF91</accession>
<dbReference type="PANTHER" id="PTHR10742">
    <property type="entry name" value="FLAVIN MONOAMINE OXIDASE"/>
    <property type="match status" value="1"/>
</dbReference>
<evidence type="ECO:0000256" key="1">
    <source>
        <dbReference type="SAM" id="MobiDB-lite"/>
    </source>
</evidence>
<dbReference type="SUPFAM" id="SSF51905">
    <property type="entry name" value="FAD/NAD(P)-binding domain"/>
    <property type="match status" value="1"/>
</dbReference>
<dbReference type="PANTHER" id="PTHR10742:SF410">
    <property type="entry name" value="LYSINE-SPECIFIC HISTONE DEMETHYLASE 2"/>
    <property type="match status" value="1"/>
</dbReference>
<name>A0A7S3PF91_9STRA</name>
<sequence length="378" mass="42384">MSNEKETTRFIPHKQKVQGSREKGVRVQFTTAGESSHIDADAVIVTIPLGPLKKGDISFCPILPSWKLGAMDRLGFGNLNKVVLAFPYVFWDENEDIFGRIVPLDDTETSLPIRKDDIGNGNTLNEEKAHDRKLLLRSLHRGEFYLFWALNRCQKCPIVIVLMAGEAANNVECAPEEEVITKLMKVMSKIATEDKKPIPWPIQAAITRWRADSFSGGSYSYIKVGGTGEDYDLMAEPVGNSVFFAGEGTSREHPATTGGAFLSGLREASKIACRYGRLAQKTSKTSNECQRITTEWHKTGSAIRKRRKRVAREIRRRQRKMREEQSYDNETNGQENVEESIHFNGPAAQMVMSPFQQPGKPLHAANVISNRSITLESK</sequence>
<dbReference type="Pfam" id="PF01593">
    <property type="entry name" value="Amino_oxidase"/>
    <property type="match status" value="1"/>
</dbReference>
<dbReference type="Gene3D" id="3.50.50.60">
    <property type="entry name" value="FAD/NAD(P)-binding domain"/>
    <property type="match status" value="1"/>
</dbReference>
<organism evidence="3">
    <name type="scientific">Aplanochytrium stocchinoi</name>
    <dbReference type="NCBI Taxonomy" id="215587"/>
    <lineage>
        <taxon>Eukaryota</taxon>
        <taxon>Sar</taxon>
        <taxon>Stramenopiles</taxon>
        <taxon>Bigyra</taxon>
        <taxon>Labyrinthulomycetes</taxon>
        <taxon>Thraustochytrida</taxon>
        <taxon>Thraustochytriidae</taxon>
        <taxon>Aplanochytrium</taxon>
    </lineage>
</organism>
<dbReference type="EMBL" id="HBIN01004031">
    <property type="protein sequence ID" value="CAE0432479.1"/>
    <property type="molecule type" value="Transcribed_RNA"/>
</dbReference>